<dbReference type="Proteomes" id="UP001292913">
    <property type="component" value="Unassembled WGS sequence"/>
</dbReference>
<dbReference type="PROSITE" id="PS51257">
    <property type="entry name" value="PROKAR_LIPOPROTEIN"/>
    <property type="match status" value="1"/>
</dbReference>
<accession>A0ABU5HSW8</accession>
<comment type="caution">
    <text evidence="1">The sequence shown here is derived from an EMBL/GenBank/DDBJ whole genome shotgun (WGS) entry which is preliminary data.</text>
</comment>
<dbReference type="EMBL" id="JARZAK010000011">
    <property type="protein sequence ID" value="MDY7259274.1"/>
    <property type="molecule type" value="Genomic_DNA"/>
</dbReference>
<reference evidence="1 2" key="1">
    <citation type="submission" date="2023-04" db="EMBL/GenBank/DDBJ databases">
        <title>Bacteroides pacosi sp. nov., isolated from the fecal material of an alpaca.</title>
        <authorList>
            <person name="Miller S."/>
            <person name="Hendry M."/>
            <person name="King J."/>
            <person name="Sankaranarayanan K."/>
            <person name="Lawson P.A."/>
        </authorList>
    </citation>
    <scope>NUCLEOTIDE SEQUENCE [LARGE SCALE GENOMIC DNA]</scope>
    <source>
        <strain evidence="1 2">A2-P53</strain>
    </source>
</reference>
<proteinExistence type="predicted"/>
<sequence>MMKSGNRIYRNWLYALLLIVFSSCIDETFTENTVEGTFLTVRGITPLGATTHEGTPEDRVVRTLRILAFDRTTGNKISNVSYAASTGDIIRHPIDPGTYDFVFLANEPPHIPVKTKLEAIGNYSDLNHIAYPASFFSSEQLIPMMQEIKNVTVLSNGQGATLENGTTVSMLLLALERLGVRVDVELKAVDDLNSVFKGVIFSNIPNLVPLTAGYDGPAIERNVVRKFTLTDDGGYFADGTATAEWGWGKKVNRIILPASEPASVNDEDEAVIFTVDMVDNYSPSCELKINSSPVNYSLPKNTKLDLTGYIQDPLQVNIIASKWEDVDEDWDIVGVKVLNVSTLETGITDFNGARISFSSNMPIVKVLPELYVGATGTTKVETEKIFNDLVLKSNDIKDNGATITYATSRFLYTYDKASQTGTGYMDVLLDEQNVKGARETYRIVLSVEDEDGGKLQREIKVNTVQDGKRFAFNAYGTGYIGAFFRDDEIGERIISGQQARIAGASERPEDLGAISPWKATVESGDFVVLSSTPSFDPRVGMDDPGNPEHYQVLPNAYKGEGGTYVEGRGRVYFRIGVKGKNTGATPRYARVKIERYGGRWGTGDNQVWYSAEYLYVRQGEEPDYIMRPGTADPISKGPLQGKSRDYARKISPYNLTSPAYYNGSNALYTPVDHKQAKFVKYPSQAGAFFQWGLPKKANQDYFRLAYHPTALTVDHWIKDIQFLNETYKLFLPVWGAAPSSPEIIYDYGYTEVFESCPEGYHRPSDGYIDRVSYNGPYPNNLDQNGDHVIVDTDKNVIKANLVDYSDDIAFSELRQSLFINPLSGDAGLNSNIGGYDGSAGVGGIKVDRYQNFWKDRNSTSEAQEHMKFSIGFYADGFFDRRPVKMGSGDGNYPYCVSSENAQAAYMGILVYNESNGASVFFPSAGRRRNQNSSLEYAGQTGYYHTSSIAASSAEDPHAVWSMFLGKWPNPGLMYQLPTFGQSIRCVKNETSGTR</sequence>
<name>A0ABU5HSW8_9BACE</name>
<protein>
    <recommendedName>
        <fullName evidence="3">Major fimbrial subunit protein N-terminal domain-containing protein</fullName>
    </recommendedName>
</protein>
<evidence type="ECO:0000313" key="2">
    <source>
        <dbReference type="Proteomes" id="UP001292913"/>
    </source>
</evidence>
<evidence type="ECO:0000313" key="1">
    <source>
        <dbReference type="EMBL" id="MDY7259274.1"/>
    </source>
</evidence>
<gene>
    <name evidence="1" type="ORF">QHG74_16310</name>
</gene>
<organism evidence="1 2">
    <name type="scientific">Bacteroides vicugnae</name>
    <dbReference type="NCBI Taxonomy" id="3037989"/>
    <lineage>
        <taxon>Bacteria</taxon>
        <taxon>Pseudomonadati</taxon>
        <taxon>Bacteroidota</taxon>
        <taxon>Bacteroidia</taxon>
        <taxon>Bacteroidales</taxon>
        <taxon>Bacteroidaceae</taxon>
        <taxon>Bacteroides</taxon>
    </lineage>
</organism>
<evidence type="ECO:0008006" key="3">
    <source>
        <dbReference type="Google" id="ProtNLM"/>
    </source>
</evidence>
<keyword evidence="2" id="KW-1185">Reference proteome</keyword>
<dbReference type="RefSeq" id="WP_320975232.1">
    <property type="nucleotide sequence ID" value="NZ_JARZAK010000011.1"/>
</dbReference>